<protein>
    <submittedName>
        <fullName evidence="2">Uncharacterized protein</fullName>
    </submittedName>
</protein>
<evidence type="ECO:0000313" key="2">
    <source>
        <dbReference type="WBParaSite" id="ES5_v2.g15869.t1"/>
    </source>
</evidence>
<reference evidence="2" key="1">
    <citation type="submission" date="2022-11" db="UniProtKB">
        <authorList>
            <consortium name="WormBaseParasite"/>
        </authorList>
    </citation>
    <scope>IDENTIFICATION</scope>
</reference>
<name>A0AC34FER7_9BILA</name>
<sequence length="289" mass="34106">MKEKWDQRTVDNVCVLTISLFLGGIATAVSLLFNLPVTAECQKLLLSDAHFALLKSNYFDFLESKIIVFNENVKAMFENYHDQKKYREICFNPFSGGDIPFLIQRYQKEKAEQKVRVLNREIQSKKNIFEYNKEKECQNVLLSDKDWAELESNYTRLSSSYTADYDESERSIFDNYRDQKKYREICSNLFPVYSVPFLLQQYQKQKAEREVASLQFEIATLKDRLKKEKAEEKQKLQNLLAAFAEASEKIENGLIRFLWIPIDPFKQCLENYNKLVENVAKIFHFDVVQ</sequence>
<proteinExistence type="predicted"/>
<accession>A0AC34FER7</accession>
<organism evidence="1 2">
    <name type="scientific">Panagrolaimus sp. ES5</name>
    <dbReference type="NCBI Taxonomy" id="591445"/>
    <lineage>
        <taxon>Eukaryota</taxon>
        <taxon>Metazoa</taxon>
        <taxon>Ecdysozoa</taxon>
        <taxon>Nematoda</taxon>
        <taxon>Chromadorea</taxon>
        <taxon>Rhabditida</taxon>
        <taxon>Tylenchina</taxon>
        <taxon>Panagrolaimomorpha</taxon>
        <taxon>Panagrolaimoidea</taxon>
        <taxon>Panagrolaimidae</taxon>
        <taxon>Panagrolaimus</taxon>
    </lineage>
</organism>
<evidence type="ECO:0000313" key="1">
    <source>
        <dbReference type="Proteomes" id="UP000887579"/>
    </source>
</evidence>
<dbReference type="Proteomes" id="UP000887579">
    <property type="component" value="Unplaced"/>
</dbReference>
<dbReference type="WBParaSite" id="ES5_v2.g15869.t1">
    <property type="protein sequence ID" value="ES5_v2.g15869.t1"/>
    <property type="gene ID" value="ES5_v2.g15869"/>
</dbReference>